<keyword evidence="8 13" id="KW-0812">Transmembrane</keyword>
<dbReference type="PIRSF" id="PIRSF006603">
    <property type="entry name" value="DinF"/>
    <property type="match status" value="1"/>
</dbReference>
<accession>B6FYD9</accession>
<dbReference type="InterPro" id="IPR050222">
    <property type="entry name" value="MATE_MdtK"/>
</dbReference>
<evidence type="ECO:0000313" key="15">
    <source>
        <dbReference type="Proteomes" id="UP000003178"/>
    </source>
</evidence>
<dbReference type="RefSeq" id="WP_006439803.1">
    <property type="nucleotide sequence ID" value="NZ_DS995356.1"/>
</dbReference>
<dbReference type="Pfam" id="PF01554">
    <property type="entry name" value="MatE"/>
    <property type="match status" value="2"/>
</dbReference>
<evidence type="ECO:0000256" key="12">
    <source>
        <dbReference type="ARBA" id="ARBA00031636"/>
    </source>
</evidence>
<feature type="transmembrane region" description="Helical" evidence="13">
    <location>
        <begin position="92"/>
        <end position="114"/>
    </location>
</feature>
<proteinExistence type="inferred from homology"/>
<dbReference type="InterPro" id="IPR048279">
    <property type="entry name" value="MdtK-like"/>
</dbReference>
<evidence type="ECO:0000256" key="9">
    <source>
        <dbReference type="ARBA" id="ARBA00022989"/>
    </source>
</evidence>
<dbReference type="PANTHER" id="PTHR43298">
    <property type="entry name" value="MULTIDRUG RESISTANCE PROTEIN NORM-RELATED"/>
    <property type="match status" value="1"/>
</dbReference>
<reference evidence="14 15" key="1">
    <citation type="submission" date="2008-09" db="EMBL/GenBank/DDBJ databases">
        <authorList>
            <person name="Fulton L."/>
            <person name="Clifton S."/>
            <person name="Fulton B."/>
            <person name="Xu J."/>
            <person name="Minx P."/>
            <person name="Pepin K.H."/>
            <person name="Johnson M."/>
            <person name="Thiruvilangam P."/>
            <person name="Bhonagiri V."/>
            <person name="Nash W.E."/>
            <person name="Mardis E.R."/>
            <person name="Wilson R.K."/>
        </authorList>
    </citation>
    <scope>NUCLEOTIDE SEQUENCE [LARGE SCALE GENOMIC DNA]</scope>
    <source>
        <strain evidence="14 15">DSM 13275</strain>
    </source>
</reference>
<evidence type="ECO:0000256" key="2">
    <source>
        <dbReference type="ARBA" id="ARBA00004651"/>
    </source>
</evidence>
<sequence length="449" mass="48385">MAGRLDLTEGRIADKLIRLALPIMGTSFINIGYNVVDMLWVGRAGSSAVAAVGTAGFYTWLALAFIAISRVGGEVKVAQSMGDHNLDETRAYIKAAIEINIVLAILFGAVLIIFNRPLIELFRLGDEHVTQQGSTYLIIVGLGMVFYFINPVFTAIFNGLGDSKTPFIINTTGLLVNIFLDPVLILGFGPVPSMGVAGAAIATITAQACATLIFIYKIAKKEGIYFKIRYFKNIKLSYHKELFILGLPVAIQSGMFTGFSMCIGVIVAKWGPVAIAVQKVGNQIESIAYTTADGMSSSVSAFVGQNYGAGKVDRIEKGAKVGIMFAIFWGALTMCLLVFGADFIFKFFIDEPEARRIGANYLMILGFGEIFQCLEIIVTGVLRGLGRTYITSAVSIIFTGARIPMALLLSSVLGMGLTGVWVSISLSMGIKGIVMLSVYLTYKRKGKLV</sequence>
<comment type="similarity">
    <text evidence="3">Belongs to the multi antimicrobial extrusion (MATE) (TC 2.A.66.1) family.</text>
</comment>
<keyword evidence="11 13" id="KW-0472">Membrane</keyword>
<feature type="transmembrane region" description="Helical" evidence="13">
    <location>
        <begin position="16"/>
        <end position="36"/>
    </location>
</feature>
<keyword evidence="5" id="KW-0813">Transport</keyword>
<evidence type="ECO:0000256" key="3">
    <source>
        <dbReference type="ARBA" id="ARBA00010199"/>
    </source>
</evidence>
<feature type="transmembrane region" description="Helical" evidence="13">
    <location>
        <begin position="389"/>
        <end position="413"/>
    </location>
</feature>
<feature type="transmembrane region" description="Helical" evidence="13">
    <location>
        <begin position="419"/>
        <end position="442"/>
    </location>
</feature>
<dbReference type="Proteomes" id="UP000003178">
    <property type="component" value="Unassembled WGS sequence"/>
</dbReference>
<dbReference type="CDD" id="cd13140">
    <property type="entry name" value="MATE_like_1"/>
    <property type="match status" value="1"/>
</dbReference>
<comment type="caution">
    <text evidence="14">The sequence shown here is derived from an EMBL/GenBank/DDBJ whole genome shotgun (WGS) entry which is preliminary data.</text>
</comment>
<dbReference type="eggNOG" id="COG0534">
    <property type="taxonomic scope" value="Bacteria"/>
</dbReference>
<keyword evidence="6" id="KW-0050">Antiport</keyword>
<gene>
    <name evidence="14" type="ORF">CLOHIR_00891</name>
</gene>
<feature type="transmembrane region" description="Helical" evidence="13">
    <location>
        <begin position="167"/>
        <end position="188"/>
    </location>
</feature>
<evidence type="ECO:0000256" key="10">
    <source>
        <dbReference type="ARBA" id="ARBA00023065"/>
    </source>
</evidence>
<dbReference type="GO" id="GO:0006811">
    <property type="term" value="P:monoatomic ion transport"/>
    <property type="evidence" value="ECO:0007669"/>
    <property type="project" value="UniProtKB-KW"/>
</dbReference>
<feature type="transmembrane region" description="Helical" evidence="13">
    <location>
        <begin position="194"/>
        <end position="219"/>
    </location>
</feature>
<dbReference type="EMBL" id="ABWP01000035">
    <property type="protein sequence ID" value="EEA85453.1"/>
    <property type="molecule type" value="Genomic_DNA"/>
</dbReference>
<evidence type="ECO:0000256" key="6">
    <source>
        <dbReference type="ARBA" id="ARBA00022449"/>
    </source>
</evidence>
<keyword evidence="15" id="KW-1185">Reference proteome</keyword>
<keyword evidence="9 13" id="KW-1133">Transmembrane helix</keyword>
<dbReference type="GO" id="GO:0015297">
    <property type="term" value="F:antiporter activity"/>
    <property type="evidence" value="ECO:0007669"/>
    <property type="project" value="UniProtKB-KW"/>
</dbReference>
<dbReference type="AlphaFoldDB" id="B6FYD9"/>
<reference evidence="14 15" key="2">
    <citation type="submission" date="2008-10" db="EMBL/GenBank/DDBJ databases">
        <title>Draft genome sequence of Clostridium hiranonis (DSM 13275).</title>
        <authorList>
            <person name="Sudarsanam P."/>
            <person name="Ley R."/>
            <person name="Guruge J."/>
            <person name="Turnbaugh P.J."/>
            <person name="Mahowald M."/>
            <person name="Liep D."/>
            <person name="Gordon J."/>
        </authorList>
    </citation>
    <scope>NUCLEOTIDE SEQUENCE [LARGE SCALE GENOMIC DNA]</scope>
    <source>
        <strain evidence="14 15">DSM 13275</strain>
    </source>
</reference>
<organism evidence="14 15">
    <name type="scientific">Peptacetobacter hiranonis (strain DSM 13275 / JCM 10541 / KCTC 15199 / TO-931)</name>
    <name type="common">Clostridium hiranonis</name>
    <dbReference type="NCBI Taxonomy" id="500633"/>
    <lineage>
        <taxon>Bacteria</taxon>
        <taxon>Bacillati</taxon>
        <taxon>Bacillota</taxon>
        <taxon>Clostridia</taxon>
        <taxon>Peptostreptococcales</taxon>
        <taxon>Peptostreptococcaceae</taxon>
        <taxon>Peptacetobacter</taxon>
    </lineage>
</organism>
<feature type="transmembrane region" description="Helical" evidence="13">
    <location>
        <begin position="361"/>
        <end position="382"/>
    </location>
</feature>
<evidence type="ECO:0000313" key="14">
    <source>
        <dbReference type="EMBL" id="EEA85453.1"/>
    </source>
</evidence>
<evidence type="ECO:0000256" key="13">
    <source>
        <dbReference type="SAM" id="Phobius"/>
    </source>
</evidence>
<dbReference type="OrthoDB" id="9776324at2"/>
<protein>
    <recommendedName>
        <fullName evidence="4">Probable multidrug resistance protein NorM</fullName>
    </recommendedName>
    <alternativeName>
        <fullName evidence="12">Multidrug-efflux transporter</fullName>
    </alternativeName>
</protein>
<keyword evidence="7" id="KW-1003">Cell membrane</keyword>
<dbReference type="GO" id="GO:0005886">
    <property type="term" value="C:plasma membrane"/>
    <property type="evidence" value="ECO:0007669"/>
    <property type="project" value="UniProtKB-SubCell"/>
</dbReference>
<dbReference type="InterPro" id="IPR002528">
    <property type="entry name" value="MATE_fam"/>
</dbReference>
<dbReference type="GO" id="GO:0042910">
    <property type="term" value="F:xenobiotic transmembrane transporter activity"/>
    <property type="evidence" value="ECO:0007669"/>
    <property type="project" value="InterPro"/>
</dbReference>
<evidence type="ECO:0000256" key="1">
    <source>
        <dbReference type="ARBA" id="ARBA00003408"/>
    </source>
</evidence>
<evidence type="ECO:0000256" key="5">
    <source>
        <dbReference type="ARBA" id="ARBA00022448"/>
    </source>
</evidence>
<keyword evidence="10" id="KW-0406">Ion transport</keyword>
<dbReference type="STRING" id="500633.CLOHIR_00891"/>
<evidence type="ECO:0000256" key="8">
    <source>
        <dbReference type="ARBA" id="ARBA00022692"/>
    </source>
</evidence>
<dbReference type="PANTHER" id="PTHR43298:SF2">
    <property type="entry name" value="FMN_FAD EXPORTER YEEO-RELATED"/>
    <property type="match status" value="1"/>
</dbReference>
<dbReference type="NCBIfam" id="TIGR00797">
    <property type="entry name" value="matE"/>
    <property type="match status" value="1"/>
</dbReference>
<feature type="transmembrane region" description="Helical" evidence="13">
    <location>
        <begin position="48"/>
        <end position="71"/>
    </location>
</feature>
<comment type="function">
    <text evidence="1">Multidrug efflux pump.</text>
</comment>
<name>B6FYD9_PEPHT</name>
<comment type="subcellular location">
    <subcellularLocation>
        <location evidence="2">Cell membrane</location>
        <topology evidence="2">Multi-pass membrane protein</topology>
    </subcellularLocation>
</comment>
<dbReference type="HOGENOM" id="CLU_012893_5_0_9"/>
<evidence type="ECO:0000256" key="4">
    <source>
        <dbReference type="ARBA" id="ARBA00020268"/>
    </source>
</evidence>
<feature type="transmembrane region" description="Helical" evidence="13">
    <location>
        <begin position="321"/>
        <end position="349"/>
    </location>
</feature>
<feature type="transmembrane region" description="Helical" evidence="13">
    <location>
        <begin position="134"/>
        <end position="160"/>
    </location>
</feature>
<evidence type="ECO:0000256" key="11">
    <source>
        <dbReference type="ARBA" id="ARBA00023136"/>
    </source>
</evidence>
<evidence type="ECO:0000256" key="7">
    <source>
        <dbReference type="ARBA" id="ARBA00022475"/>
    </source>
</evidence>